<dbReference type="EMBL" id="FTNF01000003">
    <property type="protein sequence ID" value="SIQ65052.1"/>
    <property type="molecule type" value="Genomic_DNA"/>
</dbReference>
<feature type="compositionally biased region" description="Basic and acidic residues" evidence="1">
    <location>
        <begin position="116"/>
        <end position="128"/>
    </location>
</feature>
<evidence type="ECO:0000256" key="2">
    <source>
        <dbReference type="SAM" id="Phobius"/>
    </source>
</evidence>
<dbReference type="OrthoDB" id="3544131at2"/>
<evidence type="ECO:0000313" key="4">
    <source>
        <dbReference type="Proteomes" id="UP000186004"/>
    </source>
</evidence>
<dbReference type="Proteomes" id="UP000186004">
    <property type="component" value="Unassembled WGS sequence"/>
</dbReference>
<feature type="transmembrane region" description="Helical" evidence="2">
    <location>
        <begin position="22"/>
        <end position="47"/>
    </location>
</feature>
<keyword evidence="4" id="KW-1185">Reference proteome</keyword>
<dbReference type="STRING" id="1198245.SAMN05444858_103365"/>
<dbReference type="RefSeq" id="WP_076468990.1">
    <property type="nucleotide sequence ID" value="NZ_FTNF01000003.1"/>
</dbReference>
<evidence type="ECO:0000256" key="1">
    <source>
        <dbReference type="SAM" id="MobiDB-lite"/>
    </source>
</evidence>
<keyword evidence="2" id="KW-0472">Membrane</keyword>
<feature type="compositionally biased region" description="Polar residues" evidence="1">
    <location>
        <begin position="79"/>
        <end position="98"/>
    </location>
</feature>
<name>A0A1N6UHM0_9ACTN</name>
<proteinExistence type="predicted"/>
<reference evidence="3 4" key="1">
    <citation type="submission" date="2017-01" db="EMBL/GenBank/DDBJ databases">
        <authorList>
            <person name="Mah S.A."/>
            <person name="Swanson W.J."/>
            <person name="Moy G.W."/>
            <person name="Vacquier V.D."/>
        </authorList>
    </citation>
    <scope>NUCLEOTIDE SEQUENCE [LARGE SCALE GENOMIC DNA]</scope>
    <source>
        <strain evidence="3 4">DSM 45758</strain>
    </source>
</reference>
<keyword evidence="2" id="KW-1133">Transmembrane helix</keyword>
<keyword evidence="2" id="KW-0812">Transmembrane</keyword>
<sequence>MQNQPGTASPVFVDRTGRRRRLTVIAGTAMGLGLLASIVLILAGLFFDAPVPMPGWPDSRPAQPIEAGLDGRADLGPSPSASPSPVTHSTGSAPTPAQSVAPDATGPASRTAQPARTDHPGQGDEHRSTAKPNRSPGKPQ</sequence>
<feature type="region of interest" description="Disordered" evidence="1">
    <location>
        <begin position="50"/>
        <end position="140"/>
    </location>
</feature>
<organism evidence="3 4">
    <name type="scientific">Micromonospora avicenniae</name>
    <dbReference type="NCBI Taxonomy" id="1198245"/>
    <lineage>
        <taxon>Bacteria</taxon>
        <taxon>Bacillati</taxon>
        <taxon>Actinomycetota</taxon>
        <taxon>Actinomycetes</taxon>
        <taxon>Micromonosporales</taxon>
        <taxon>Micromonosporaceae</taxon>
        <taxon>Micromonospora</taxon>
    </lineage>
</organism>
<accession>A0A1N6UHM0</accession>
<evidence type="ECO:0000313" key="3">
    <source>
        <dbReference type="EMBL" id="SIQ65052.1"/>
    </source>
</evidence>
<gene>
    <name evidence="3" type="ORF">SAMN05444858_103365</name>
</gene>
<dbReference type="AlphaFoldDB" id="A0A1N6UHM0"/>
<protein>
    <submittedName>
        <fullName evidence="3">Uncharacterized protein</fullName>
    </submittedName>
</protein>